<dbReference type="EMBL" id="VSRR010038424">
    <property type="protein sequence ID" value="MPC74189.1"/>
    <property type="molecule type" value="Genomic_DNA"/>
</dbReference>
<dbReference type="AlphaFoldDB" id="A0A5B7HWQ4"/>
<proteinExistence type="predicted"/>
<comment type="caution">
    <text evidence="1">The sequence shown here is derived from an EMBL/GenBank/DDBJ whole genome shotgun (WGS) entry which is preliminary data.</text>
</comment>
<evidence type="ECO:0000313" key="2">
    <source>
        <dbReference type="Proteomes" id="UP000324222"/>
    </source>
</evidence>
<protein>
    <submittedName>
        <fullName evidence="1">Uncharacterized protein</fullName>
    </submittedName>
</protein>
<sequence>MSGYKSKPSQCKATDIQCCHVMENAVKQLTGRHSEATKNKEADNKTKRCTEIHHNNINTKNTLPPVLRRGEEGRR</sequence>
<reference evidence="1 2" key="1">
    <citation type="submission" date="2019-05" db="EMBL/GenBank/DDBJ databases">
        <title>Another draft genome of Portunus trituberculatus and its Hox gene families provides insights of decapod evolution.</title>
        <authorList>
            <person name="Jeong J.-H."/>
            <person name="Song I."/>
            <person name="Kim S."/>
            <person name="Choi T."/>
            <person name="Kim D."/>
            <person name="Ryu S."/>
            <person name="Kim W."/>
        </authorList>
    </citation>
    <scope>NUCLEOTIDE SEQUENCE [LARGE SCALE GENOMIC DNA]</scope>
    <source>
        <tissue evidence="1">Muscle</tissue>
    </source>
</reference>
<name>A0A5B7HWQ4_PORTR</name>
<keyword evidence="2" id="KW-1185">Reference proteome</keyword>
<accession>A0A5B7HWQ4</accession>
<evidence type="ECO:0000313" key="1">
    <source>
        <dbReference type="EMBL" id="MPC74189.1"/>
    </source>
</evidence>
<dbReference type="Proteomes" id="UP000324222">
    <property type="component" value="Unassembled WGS sequence"/>
</dbReference>
<organism evidence="1 2">
    <name type="scientific">Portunus trituberculatus</name>
    <name type="common">Swimming crab</name>
    <name type="synonym">Neptunus trituberculatus</name>
    <dbReference type="NCBI Taxonomy" id="210409"/>
    <lineage>
        <taxon>Eukaryota</taxon>
        <taxon>Metazoa</taxon>
        <taxon>Ecdysozoa</taxon>
        <taxon>Arthropoda</taxon>
        <taxon>Crustacea</taxon>
        <taxon>Multicrustacea</taxon>
        <taxon>Malacostraca</taxon>
        <taxon>Eumalacostraca</taxon>
        <taxon>Eucarida</taxon>
        <taxon>Decapoda</taxon>
        <taxon>Pleocyemata</taxon>
        <taxon>Brachyura</taxon>
        <taxon>Eubrachyura</taxon>
        <taxon>Portunoidea</taxon>
        <taxon>Portunidae</taxon>
        <taxon>Portuninae</taxon>
        <taxon>Portunus</taxon>
    </lineage>
</organism>
<gene>
    <name evidence="1" type="ORF">E2C01_068539</name>
</gene>